<evidence type="ECO:0000256" key="12">
    <source>
        <dbReference type="SAM" id="MobiDB-lite"/>
    </source>
</evidence>
<evidence type="ECO:0000256" key="5">
    <source>
        <dbReference type="ARBA" id="ARBA00022741"/>
    </source>
</evidence>
<dbReference type="AlphaFoldDB" id="A0A3S3N6Z6"/>
<feature type="signal peptide" evidence="13">
    <location>
        <begin position="1"/>
        <end position="20"/>
    </location>
</feature>
<accession>A0A3S3N6Z6</accession>
<keyword evidence="5" id="KW-0547">Nucleotide-binding</keyword>
<evidence type="ECO:0000256" key="3">
    <source>
        <dbReference type="ARBA" id="ARBA00022679"/>
    </source>
</evidence>
<sequence>MLPVSFLIMVLVFVIYHVQSKRVHREEKDARRELSVMELHTNRDAGEKIRDIGKRGLELPIFSFYNVLAATDNFSVANKLGEGGFGPVYKGKFLNEQDVAVKRLSRSSGQGLEEFKNEVLLISRLQHKNLVKLIGVCLHAEEKILIYEYMHNKSLDFFLFDPTRREILDWEKRVHIIDGIAQGLLYLHKYSRLTVIHRDLKASNILLDGDMNPKISDFGLARMFSGSESKSKTNRGVGTYGYMSPEYAMKGLFSVKSDVFSFGVLLLEIMTGKKNASFQHVDCSQNLLEYAWELWNEGKGLQLIDPILVDTSTAAELMRYIHVALLCVQEKATDKPTMSEVILFLSNRNVAMSSPKQPAFFIGRDAPTTGLSANGTRPCSVNDVSVSTTDGLCALVIGILFGFHKSFWRLIYPKSASIGIQSRRPEIDLPNHCVNWYQSRRPVAGETSVIPRFSLVTSIHHRLSSTQHCRHPPSKTPSQQLGNPSVEPPPHPPHPTALEPNPITPIPNQNPNPRPAPDP</sequence>
<dbReference type="EC" id="2.7.11.1" evidence="1"/>
<keyword evidence="6 15" id="KW-0418">Kinase</keyword>
<dbReference type="InterPro" id="IPR008271">
    <property type="entry name" value="Ser/Thr_kinase_AS"/>
</dbReference>
<dbReference type="SMART" id="SM00220">
    <property type="entry name" value="S_TKc"/>
    <property type="match status" value="1"/>
</dbReference>
<dbReference type="FunFam" id="1.10.510.10:FF:000060">
    <property type="entry name" value="G-type lectin S-receptor-like serine/threonine-protein kinase"/>
    <property type="match status" value="1"/>
</dbReference>
<evidence type="ECO:0000256" key="9">
    <source>
        <dbReference type="ARBA" id="ARBA00023180"/>
    </source>
</evidence>
<feature type="compositionally biased region" description="Pro residues" evidence="12">
    <location>
        <begin position="502"/>
        <end position="519"/>
    </location>
</feature>
<name>A0A3S3N6Z6_9MAGN</name>
<dbReference type="PANTHER" id="PTHR27002">
    <property type="entry name" value="RECEPTOR-LIKE SERINE/THREONINE-PROTEIN KINASE SD1-8"/>
    <property type="match status" value="1"/>
</dbReference>
<evidence type="ECO:0000259" key="14">
    <source>
        <dbReference type="PROSITE" id="PS50011"/>
    </source>
</evidence>
<keyword evidence="4 13" id="KW-0732">Signal</keyword>
<keyword evidence="3" id="KW-0808">Transferase</keyword>
<feature type="domain" description="Protein kinase" evidence="14">
    <location>
        <begin position="74"/>
        <end position="360"/>
    </location>
</feature>
<dbReference type="SUPFAM" id="SSF56112">
    <property type="entry name" value="Protein kinase-like (PK-like)"/>
    <property type="match status" value="1"/>
</dbReference>
<feature type="chain" id="PRO_5018619786" description="non-specific serine/threonine protein kinase" evidence="13">
    <location>
        <begin position="21"/>
        <end position="519"/>
    </location>
</feature>
<dbReference type="OrthoDB" id="5581784at2759"/>
<protein>
    <recommendedName>
        <fullName evidence="1">non-specific serine/threonine protein kinase</fullName>
        <ecNumber evidence="1">2.7.11.1</ecNumber>
    </recommendedName>
</protein>
<dbReference type="CDD" id="cd14066">
    <property type="entry name" value="STKc_IRAK"/>
    <property type="match status" value="1"/>
</dbReference>
<keyword evidence="16" id="KW-1185">Reference proteome</keyword>
<comment type="catalytic activity">
    <reaction evidence="10">
        <text>L-threonyl-[protein] + ATP = O-phospho-L-threonyl-[protein] + ADP + H(+)</text>
        <dbReference type="Rhea" id="RHEA:46608"/>
        <dbReference type="Rhea" id="RHEA-COMP:11060"/>
        <dbReference type="Rhea" id="RHEA-COMP:11605"/>
        <dbReference type="ChEBI" id="CHEBI:15378"/>
        <dbReference type="ChEBI" id="CHEBI:30013"/>
        <dbReference type="ChEBI" id="CHEBI:30616"/>
        <dbReference type="ChEBI" id="CHEBI:61977"/>
        <dbReference type="ChEBI" id="CHEBI:456216"/>
        <dbReference type="EC" id="2.7.11.1"/>
    </reaction>
</comment>
<dbReference type="InterPro" id="IPR011009">
    <property type="entry name" value="Kinase-like_dom_sf"/>
</dbReference>
<dbReference type="Pfam" id="PF07714">
    <property type="entry name" value="PK_Tyr_Ser-Thr"/>
    <property type="match status" value="1"/>
</dbReference>
<gene>
    <name evidence="15" type="ORF">CKAN_02282000</name>
</gene>
<dbReference type="Pfam" id="PF11883">
    <property type="entry name" value="DUF3403"/>
    <property type="match status" value="1"/>
</dbReference>
<reference evidence="15 16" key="1">
    <citation type="journal article" date="2019" name="Nat. Plants">
        <title>Stout camphor tree genome fills gaps in understanding of flowering plant genome evolution.</title>
        <authorList>
            <person name="Chaw S.M."/>
            <person name="Liu Y.C."/>
            <person name="Wu Y.W."/>
            <person name="Wang H.Y."/>
            <person name="Lin C.I."/>
            <person name="Wu C.S."/>
            <person name="Ke H.M."/>
            <person name="Chang L.Y."/>
            <person name="Hsu C.Y."/>
            <person name="Yang H.T."/>
            <person name="Sudianto E."/>
            <person name="Hsu M.H."/>
            <person name="Wu K.P."/>
            <person name="Wang L.N."/>
            <person name="Leebens-Mack J.H."/>
            <person name="Tsai I.J."/>
        </authorList>
    </citation>
    <scope>NUCLEOTIDE SEQUENCE [LARGE SCALE GENOMIC DNA]</scope>
    <source>
        <strain evidence="16">cv. Chaw 1501</strain>
        <tissue evidence="15">Young leaves</tissue>
    </source>
</reference>
<evidence type="ECO:0000256" key="7">
    <source>
        <dbReference type="ARBA" id="ARBA00022840"/>
    </source>
</evidence>
<feature type="region of interest" description="Disordered" evidence="12">
    <location>
        <begin position="464"/>
        <end position="519"/>
    </location>
</feature>
<dbReference type="Proteomes" id="UP000283530">
    <property type="component" value="Unassembled WGS sequence"/>
</dbReference>
<feature type="compositionally biased region" description="Basic residues" evidence="12">
    <location>
        <begin position="464"/>
        <end position="473"/>
    </location>
</feature>
<organism evidence="15 16">
    <name type="scientific">Cinnamomum micranthum f. kanehirae</name>
    <dbReference type="NCBI Taxonomy" id="337451"/>
    <lineage>
        <taxon>Eukaryota</taxon>
        <taxon>Viridiplantae</taxon>
        <taxon>Streptophyta</taxon>
        <taxon>Embryophyta</taxon>
        <taxon>Tracheophyta</taxon>
        <taxon>Spermatophyta</taxon>
        <taxon>Magnoliopsida</taxon>
        <taxon>Magnoliidae</taxon>
        <taxon>Laurales</taxon>
        <taxon>Lauraceae</taxon>
        <taxon>Cinnamomum</taxon>
    </lineage>
</organism>
<evidence type="ECO:0000256" key="2">
    <source>
        <dbReference type="ARBA" id="ARBA00022527"/>
    </source>
</evidence>
<dbReference type="InterPro" id="IPR000719">
    <property type="entry name" value="Prot_kinase_dom"/>
</dbReference>
<keyword evidence="7" id="KW-0067">ATP-binding</keyword>
<evidence type="ECO:0000256" key="6">
    <source>
        <dbReference type="ARBA" id="ARBA00022777"/>
    </source>
</evidence>
<dbReference type="InterPro" id="IPR001245">
    <property type="entry name" value="Ser-Thr/Tyr_kinase_cat_dom"/>
</dbReference>
<evidence type="ECO:0000256" key="4">
    <source>
        <dbReference type="ARBA" id="ARBA00022729"/>
    </source>
</evidence>
<keyword evidence="2" id="KW-0723">Serine/threonine-protein kinase</keyword>
<feature type="compositionally biased region" description="Pro residues" evidence="12">
    <location>
        <begin position="486"/>
        <end position="495"/>
    </location>
</feature>
<keyword evidence="9" id="KW-0325">Glycoprotein</keyword>
<dbReference type="PANTHER" id="PTHR27002:SF925">
    <property type="entry name" value="RECEPTOR-LIKE SERINE_THREONINE-PROTEIN KINASE"/>
    <property type="match status" value="1"/>
</dbReference>
<comment type="catalytic activity">
    <reaction evidence="11">
        <text>L-seryl-[protein] + ATP = O-phospho-L-seryl-[protein] + ADP + H(+)</text>
        <dbReference type="Rhea" id="RHEA:17989"/>
        <dbReference type="Rhea" id="RHEA-COMP:9863"/>
        <dbReference type="Rhea" id="RHEA-COMP:11604"/>
        <dbReference type="ChEBI" id="CHEBI:15378"/>
        <dbReference type="ChEBI" id="CHEBI:29999"/>
        <dbReference type="ChEBI" id="CHEBI:30616"/>
        <dbReference type="ChEBI" id="CHEBI:83421"/>
        <dbReference type="ChEBI" id="CHEBI:456216"/>
        <dbReference type="EC" id="2.7.11.1"/>
    </reaction>
</comment>
<evidence type="ECO:0000313" key="15">
    <source>
        <dbReference type="EMBL" id="RWR93560.1"/>
    </source>
</evidence>
<dbReference type="STRING" id="337451.A0A3S3N6Z6"/>
<dbReference type="EMBL" id="QPKB01000010">
    <property type="protein sequence ID" value="RWR93560.1"/>
    <property type="molecule type" value="Genomic_DNA"/>
</dbReference>
<dbReference type="GO" id="GO:0005886">
    <property type="term" value="C:plasma membrane"/>
    <property type="evidence" value="ECO:0007669"/>
    <property type="project" value="TreeGrafter"/>
</dbReference>
<dbReference type="PROSITE" id="PS00108">
    <property type="entry name" value="PROTEIN_KINASE_ST"/>
    <property type="match status" value="1"/>
</dbReference>
<proteinExistence type="predicted"/>
<evidence type="ECO:0000313" key="16">
    <source>
        <dbReference type="Proteomes" id="UP000283530"/>
    </source>
</evidence>
<dbReference type="Gene3D" id="3.30.200.20">
    <property type="entry name" value="Phosphorylase Kinase, domain 1"/>
    <property type="match status" value="1"/>
</dbReference>
<comment type="caution">
    <text evidence="15">The sequence shown here is derived from an EMBL/GenBank/DDBJ whole genome shotgun (WGS) entry which is preliminary data.</text>
</comment>
<keyword evidence="8" id="KW-1015">Disulfide bond</keyword>
<dbReference type="Gene3D" id="1.10.510.10">
    <property type="entry name" value="Transferase(Phosphotransferase) domain 1"/>
    <property type="match status" value="1"/>
</dbReference>
<evidence type="ECO:0000256" key="1">
    <source>
        <dbReference type="ARBA" id="ARBA00012513"/>
    </source>
</evidence>
<dbReference type="GO" id="GO:0004674">
    <property type="term" value="F:protein serine/threonine kinase activity"/>
    <property type="evidence" value="ECO:0007669"/>
    <property type="project" value="UniProtKB-KW"/>
</dbReference>
<evidence type="ECO:0000256" key="10">
    <source>
        <dbReference type="ARBA" id="ARBA00047899"/>
    </source>
</evidence>
<evidence type="ECO:0000256" key="8">
    <source>
        <dbReference type="ARBA" id="ARBA00023157"/>
    </source>
</evidence>
<dbReference type="InterPro" id="IPR021820">
    <property type="entry name" value="S-locus_recpt_kinase_C"/>
</dbReference>
<evidence type="ECO:0000256" key="13">
    <source>
        <dbReference type="SAM" id="SignalP"/>
    </source>
</evidence>
<dbReference type="FunFam" id="3.30.200.20:FF:000195">
    <property type="entry name" value="G-type lectin S-receptor-like serine/threonine-protein kinase"/>
    <property type="match status" value="1"/>
</dbReference>
<dbReference type="GO" id="GO:0005524">
    <property type="term" value="F:ATP binding"/>
    <property type="evidence" value="ECO:0007669"/>
    <property type="project" value="UniProtKB-KW"/>
</dbReference>
<dbReference type="PROSITE" id="PS50011">
    <property type="entry name" value="PROTEIN_KINASE_DOM"/>
    <property type="match status" value="1"/>
</dbReference>
<evidence type="ECO:0000256" key="11">
    <source>
        <dbReference type="ARBA" id="ARBA00048679"/>
    </source>
</evidence>